<dbReference type="Gene3D" id="3.20.20.80">
    <property type="entry name" value="Glycosidases"/>
    <property type="match status" value="1"/>
</dbReference>
<comment type="similarity">
    <text evidence="3">Belongs to the glycosyl hydrolase 43 family.</text>
</comment>
<keyword evidence="7" id="KW-0325">Glycoprotein</keyword>
<dbReference type="Pfam" id="PF10435">
    <property type="entry name" value="BetaGal_dom2"/>
    <property type="match status" value="1"/>
</dbReference>
<keyword evidence="6 12" id="KW-0378">Hydrolase</keyword>
<evidence type="ECO:0000259" key="11">
    <source>
        <dbReference type="SMART" id="SM01029"/>
    </source>
</evidence>
<dbReference type="InterPro" id="IPR008979">
    <property type="entry name" value="Galactose-bd-like_sf"/>
</dbReference>
<keyword evidence="13" id="KW-1185">Reference proteome</keyword>
<proteinExistence type="inferred from homology"/>
<dbReference type="Pfam" id="PF13363">
    <property type="entry name" value="BetaGal_dom3"/>
    <property type="match status" value="1"/>
</dbReference>
<dbReference type="InterPro" id="IPR006710">
    <property type="entry name" value="Glyco_hydro_43"/>
</dbReference>
<evidence type="ECO:0000313" key="13">
    <source>
        <dbReference type="Proteomes" id="UP001218579"/>
    </source>
</evidence>
<dbReference type="SUPFAM" id="SSF51011">
    <property type="entry name" value="Glycosyl hydrolase domain"/>
    <property type="match status" value="1"/>
</dbReference>
<comment type="caution">
    <text evidence="12">The sequence shown here is derived from an EMBL/GenBank/DDBJ whole genome shotgun (WGS) entry which is preliminary data.</text>
</comment>
<dbReference type="SUPFAM" id="SSF75005">
    <property type="entry name" value="Arabinanase/levansucrase/invertase"/>
    <property type="match status" value="1"/>
</dbReference>
<dbReference type="InterPro" id="IPR018954">
    <property type="entry name" value="Betagal_dom2"/>
</dbReference>
<evidence type="ECO:0000313" key="12">
    <source>
        <dbReference type="EMBL" id="MDC7677078.1"/>
    </source>
</evidence>
<dbReference type="InterPro" id="IPR031330">
    <property type="entry name" value="Gly_Hdrlase_35_cat"/>
</dbReference>
<dbReference type="SUPFAM" id="SSF51445">
    <property type="entry name" value="(Trans)glycosidases"/>
    <property type="match status" value="1"/>
</dbReference>
<dbReference type="Gene3D" id="2.115.10.20">
    <property type="entry name" value="Glycosyl hydrolase domain, family 43"/>
    <property type="match status" value="1"/>
</dbReference>
<evidence type="ECO:0000256" key="5">
    <source>
        <dbReference type="ARBA" id="ARBA00022729"/>
    </source>
</evidence>
<feature type="domain" description="Beta-galactosidase" evidence="11">
    <location>
        <begin position="695"/>
        <end position="874"/>
    </location>
</feature>
<keyword evidence="8 12" id="KW-0326">Glycosidase</keyword>
<dbReference type="RefSeq" id="WP_272745383.1">
    <property type="nucleotide sequence ID" value="NZ_JAQQKV010000002.1"/>
</dbReference>
<dbReference type="InterPro" id="IPR037110">
    <property type="entry name" value="Betagal_dom2_sf"/>
</dbReference>
<evidence type="ECO:0000256" key="7">
    <source>
        <dbReference type="ARBA" id="ARBA00023180"/>
    </source>
</evidence>
<dbReference type="PANTHER" id="PTHR23421">
    <property type="entry name" value="BETA-GALACTOSIDASE RELATED"/>
    <property type="match status" value="1"/>
</dbReference>
<keyword evidence="5 10" id="KW-0732">Signal</keyword>
<evidence type="ECO:0000256" key="3">
    <source>
        <dbReference type="ARBA" id="ARBA00009865"/>
    </source>
</evidence>
<dbReference type="InterPro" id="IPR023296">
    <property type="entry name" value="Glyco_hydro_beta-prop_sf"/>
</dbReference>
<dbReference type="InterPro" id="IPR025300">
    <property type="entry name" value="BetaGal_jelly_roll_dom"/>
</dbReference>
<reference evidence="12 13" key="1">
    <citation type="submission" date="2023-01" db="EMBL/GenBank/DDBJ databases">
        <title>Novel species of the genus Asticcacaulis isolated from rivers.</title>
        <authorList>
            <person name="Lu H."/>
        </authorList>
    </citation>
    <scope>NUCLEOTIDE SEQUENCE [LARGE SCALE GENOMIC DNA]</scope>
    <source>
        <strain evidence="12 13">LKC15W</strain>
    </source>
</reference>
<feature type="signal peptide" evidence="10">
    <location>
        <begin position="1"/>
        <end position="35"/>
    </location>
</feature>
<organism evidence="12 13">
    <name type="scientific">Asticcacaulis machinosus</name>
    <dbReference type="NCBI Taxonomy" id="2984211"/>
    <lineage>
        <taxon>Bacteria</taxon>
        <taxon>Pseudomonadati</taxon>
        <taxon>Pseudomonadota</taxon>
        <taxon>Alphaproteobacteria</taxon>
        <taxon>Caulobacterales</taxon>
        <taxon>Caulobacteraceae</taxon>
        <taxon>Asticcacaulis</taxon>
    </lineage>
</organism>
<feature type="chain" id="PRO_5046000326" description="beta-galactosidase" evidence="10">
    <location>
        <begin position="36"/>
        <end position="1316"/>
    </location>
</feature>
<gene>
    <name evidence="12" type="ORF">PQU98_13115</name>
</gene>
<evidence type="ECO:0000256" key="8">
    <source>
        <dbReference type="ARBA" id="ARBA00023295"/>
    </source>
</evidence>
<evidence type="ECO:0000256" key="6">
    <source>
        <dbReference type="ARBA" id="ARBA00022801"/>
    </source>
</evidence>
<evidence type="ECO:0000256" key="2">
    <source>
        <dbReference type="ARBA" id="ARBA00009809"/>
    </source>
</evidence>
<dbReference type="Pfam" id="PF04616">
    <property type="entry name" value="Glyco_hydro_43"/>
    <property type="match status" value="1"/>
</dbReference>
<dbReference type="SUPFAM" id="SSF49785">
    <property type="entry name" value="Galactose-binding domain-like"/>
    <property type="match status" value="2"/>
</dbReference>
<evidence type="ECO:0000256" key="9">
    <source>
        <dbReference type="RuleBase" id="RU003679"/>
    </source>
</evidence>
<dbReference type="GO" id="GO:0004565">
    <property type="term" value="F:beta-galactosidase activity"/>
    <property type="evidence" value="ECO:0007669"/>
    <property type="project" value="UniProtKB-EC"/>
</dbReference>
<dbReference type="Pfam" id="PF01301">
    <property type="entry name" value="Glyco_hydro_35"/>
    <property type="match status" value="1"/>
</dbReference>
<dbReference type="EMBL" id="JAQQKV010000002">
    <property type="protein sequence ID" value="MDC7677078.1"/>
    <property type="molecule type" value="Genomic_DNA"/>
</dbReference>
<dbReference type="CDD" id="cd08983">
    <property type="entry name" value="GH43_Bt3655-like"/>
    <property type="match status" value="1"/>
</dbReference>
<evidence type="ECO:0000256" key="10">
    <source>
        <dbReference type="SAM" id="SignalP"/>
    </source>
</evidence>
<sequence length="1316" mass="144899">MPYPKSLRKRAALCRVSQIGLLTALMGSLAFGSFAQELGIPQASDANKPVTSNSAQAAENNAPVFIMSSFMATSQNTLSLFTSPDGITFNTLASEVYTPDKRLLRDPSIIRHSDGYYYIVYTTDWNGSDFGIARAKDLKTWELVREVKVTLPDVTNVWAPEWFRDTDGSLKVVVSLSKGGTKGPFGAYVIEPNADFSQWSDPKPMQGLQGNFIDTFVVSTDGGYTAFVKNETTKFIELATSKSLLGPWKLEKTGDWAGWGSWREGQALVKLPNGGYRIYFDDYMTKHYWYSDSLDGFKTWTPKKEIGGVSGVVRHFTVLSEDPKAFTEATKPQDVGKKITWDKNSLMIDGERIMVWSGEIHPFRLPNPSLWRDVIQKMKASGFNGVAFYFDWGYHSPSPGVYDFSGIRNVERALQIAKEEGMYVIARTGPYVNAELTGGGYPGWMFRQRAEARTDDPLYLAATDEWMTQINAIIARYQVTNGGGTVIAYQLENELGKVEPKHVRQMNHLAKKARADGITVPFFHNSAGRLPDWTPKDSTAPWANTGPTDIYAFDGYPGGTCNVFADASGPNKAPDWGMYGTTAPKIGALSSPKTPGFAAELGGGWFDYWGSNGTYDCTSKRQGKGYQRVFYGTNLINGISIHNVYMTFGGTSWGWLAGPVVYTSYDYGAAISEDRGLREKAYALKQQGMFVQAAEQALAEMDKGPVLKVSNDKLKVYHNFNPTLKTHILLAVHNPSDAITDDRGTFDLTTKDGTYKIPVRVNGQDAKMLLASYAMERQHLVYSNSEIQTHFQNSEQDIALLHGRNLEDGETVLRYTSAPKVEVLSGKVTSKFDAKKGDLKLTYQHNGLTRVRISGGGRTPMLLLIADETTSFNMWRQDTEKGTVLQLTPALVRTAKIDGSTLNLTGDTAADSAFEIWGPTVKAATFNGEALTLTTQSDGSFKTSSARGPEAITLPDLANVEWARRMDSPEAQPGFDDSAWVKADTRPSAAQTWTTPERGQPTLSMSDYGFHHGDVWYRGHIDITDAKNDQLELFYGGGGAGMIQVWIDGKFVGQDEMDTGRSFPETTDSVKFTLPDMTPGKHVISVMVRNNSHNWNLMADDYHREARGLISASLTSKGGNRFAVPIDWRIQGNKGGEKIADLVRGPMNNGGLYGEREGWYLPGKKLAQPQKCDAVLGKSCATENDWDKASPTAAPPAAGTYWLSTTFKLDLPKDHDVQMGLAFGDTSKPRSDRTNRALIFVNGWNMGQFIANIGPQRTFVIPAGILNPNGENTISFAVTTDGKAENALEPVKLVNLRTVRGGVPLEVMPAPKNLQR</sequence>
<dbReference type="InterPro" id="IPR036833">
    <property type="entry name" value="BetaGal_dom3_sf"/>
</dbReference>
<accession>A0ABT5HM45</accession>
<name>A0ABT5HM45_9CAUL</name>
<dbReference type="InterPro" id="IPR001944">
    <property type="entry name" value="Glycoside_Hdrlase_35"/>
</dbReference>
<dbReference type="Gene3D" id="2.60.120.260">
    <property type="entry name" value="Galactose-binding domain-like"/>
    <property type="match status" value="2"/>
</dbReference>
<protein>
    <recommendedName>
        <fullName evidence="4">beta-galactosidase</fullName>
        <ecNumber evidence="4">3.2.1.23</ecNumber>
    </recommendedName>
</protein>
<evidence type="ECO:0000256" key="1">
    <source>
        <dbReference type="ARBA" id="ARBA00001412"/>
    </source>
</evidence>
<dbReference type="SUPFAM" id="SSF117100">
    <property type="entry name" value="Beta-galactosidase LacA, domain 3"/>
    <property type="match status" value="1"/>
</dbReference>
<dbReference type="Gene3D" id="2.102.20.10">
    <property type="entry name" value="Beta-galactosidase, domain 2"/>
    <property type="match status" value="1"/>
</dbReference>
<dbReference type="Pfam" id="PF13364">
    <property type="entry name" value="BetaGal_ABD2"/>
    <property type="match status" value="2"/>
</dbReference>
<dbReference type="EC" id="3.2.1.23" evidence="4"/>
<dbReference type="SMART" id="SM01029">
    <property type="entry name" value="BetaGal_dom2"/>
    <property type="match status" value="1"/>
</dbReference>
<dbReference type="Proteomes" id="UP001218579">
    <property type="component" value="Unassembled WGS sequence"/>
</dbReference>
<dbReference type="InterPro" id="IPR025972">
    <property type="entry name" value="BetaGal_dom3"/>
</dbReference>
<dbReference type="PRINTS" id="PR00742">
    <property type="entry name" value="GLHYDRLASE35"/>
</dbReference>
<comment type="similarity">
    <text evidence="2 9">Belongs to the glycosyl hydrolase 35 family.</text>
</comment>
<dbReference type="InterPro" id="IPR017853">
    <property type="entry name" value="GH"/>
</dbReference>
<comment type="catalytic activity">
    <reaction evidence="1">
        <text>Hydrolysis of terminal non-reducing beta-D-galactose residues in beta-D-galactosides.</text>
        <dbReference type="EC" id="3.2.1.23"/>
    </reaction>
</comment>
<evidence type="ECO:0000256" key="4">
    <source>
        <dbReference type="ARBA" id="ARBA00012756"/>
    </source>
</evidence>